<sequence>MNFKIISIMIFIQLFRSYYFSEPSEYMTYDNITMIQMETSKQLFM</sequence>
<evidence type="ECO:0000313" key="1">
    <source>
        <dbReference type="EMBL" id="QHT02905.1"/>
    </source>
</evidence>
<protein>
    <submittedName>
        <fullName evidence="1">Uncharacterized protein</fullName>
    </submittedName>
</protein>
<organism evidence="1">
    <name type="scientific">viral metagenome</name>
    <dbReference type="NCBI Taxonomy" id="1070528"/>
    <lineage>
        <taxon>unclassified sequences</taxon>
        <taxon>metagenomes</taxon>
        <taxon>organismal metagenomes</taxon>
    </lineage>
</organism>
<name>A0A6C0CH72_9ZZZZ</name>
<proteinExistence type="predicted"/>
<accession>A0A6C0CH72</accession>
<dbReference type="AlphaFoldDB" id="A0A6C0CH72"/>
<dbReference type="EMBL" id="MN739403">
    <property type="protein sequence ID" value="QHT02905.1"/>
    <property type="molecule type" value="Genomic_DNA"/>
</dbReference>
<reference evidence="1" key="1">
    <citation type="journal article" date="2020" name="Nature">
        <title>Giant virus diversity and host interactions through global metagenomics.</title>
        <authorList>
            <person name="Schulz F."/>
            <person name="Roux S."/>
            <person name="Paez-Espino D."/>
            <person name="Jungbluth S."/>
            <person name="Walsh D.A."/>
            <person name="Denef V.J."/>
            <person name="McMahon K.D."/>
            <person name="Konstantinidis K.T."/>
            <person name="Eloe-Fadrosh E.A."/>
            <person name="Kyrpides N.C."/>
            <person name="Woyke T."/>
        </authorList>
    </citation>
    <scope>NUCLEOTIDE SEQUENCE</scope>
    <source>
        <strain evidence="1">GVMAG-M-3300020727-4</strain>
    </source>
</reference>